<dbReference type="AlphaFoldDB" id="A0A0A2MI05"/>
<dbReference type="InterPro" id="IPR001647">
    <property type="entry name" value="HTH_TetR"/>
</dbReference>
<dbReference type="eggNOG" id="COG1309">
    <property type="taxonomic scope" value="Bacteria"/>
</dbReference>
<keyword evidence="5" id="KW-1185">Reference proteome</keyword>
<gene>
    <name evidence="4" type="ORF">Q765_02455</name>
</gene>
<protein>
    <submittedName>
        <fullName evidence="4">TetR family transcriptional regulator</fullName>
    </submittedName>
</protein>
<dbReference type="SUPFAM" id="SSF46689">
    <property type="entry name" value="Homeodomain-like"/>
    <property type="match status" value="1"/>
</dbReference>
<comment type="caution">
    <text evidence="4">The sequence shown here is derived from an EMBL/GenBank/DDBJ whole genome shotgun (WGS) entry which is preliminary data.</text>
</comment>
<dbReference type="STRING" id="1121895.GCA_000378485_01276"/>
<dbReference type="Pfam" id="PF00440">
    <property type="entry name" value="TetR_N"/>
    <property type="match status" value="1"/>
</dbReference>
<dbReference type="InterPro" id="IPR036271">
    <property type="entry name" value="Tet_transcr_reg_TetR-rel_C_sf"/>
</dbReference>
<evidence type="ECO:0000313" key="4">
    <source>
        <dbReference type="EMBL" id="KGO87955.1"/>
    </source>
</evidence>
<reference evidence="4 5" key="1">
    <citation type="submission" date="2013-09" db="EMBL/GenBank/DDBJ databases">
        <authorList>
            <person name="Zeng Z."/>
            <person name="Chen C."/>
        </authorList>
    </citation>
    <scope>NUCLEOTIDE SEQUENCE [LARGE SCALE GENOMIC DNA]</scope>
    <source>
        <strain evidence="4 5">WB 3.3-2</strain>
    </source>
</reference>
<dbReference type="SUPFAM" id="SSF48498">
    <property type="entry name" value="Tetracyclin repressor-like, C-terminal domain"/>
    <property type="match status" value="1"/>
</dbReference>
<evidence type="ECO:0000256" key="1">
    <source>
        <dbReference type="ARBA" id="ARBA00023125"/>
    </source>
</evidence>
<organism evidence="4 5">
    <name type="scientific">Flavobacterium rivuli WB 3.3-2 = DSM 21788</name>
    <dbReference type="NCBI Taxonomy" id="1121895"/>
    <lineage>
        <taxon>Bacteria</taxon>
        <taxon>Pseudomonadati</taxon>
        <taxon>Bacteroidota</taxon>
        <taxon>Flavobacteriia</taxon>
        <taxon>Flavobacteriales</taxon>
        <taxon>Flavobacteriaceae</taxon>
        <taxon>Flavobacterium</taxon>
    </lineage>
</organism>
<evidence type="ECO:0000259" key="3">
    <source>
        <dbReference type="PROSITE" id="PS50977"/>
    </source>
</evidence>
<feature type="DNA-binding region" description="H-T-H motif" evidence="2">
    <location>
        <begin position="22"/>
        <end position="41"/>
    </location>
</feature>
<dbReference type="Gene3D" id="1.10.357.10">
    <property type="entry name" value="Tetracycline Repressor, domain 2"/>
    <property type="match status" value="1"/>
</dbReference>
<dbReference type="Proteomes" id="UP000030152">
    <property type="component" value="Unassembled WGS sequence"/>
</dbReference>
<feature type="domain" description="HTH tetR-type" evidence="3">
    <location>
        <begin position="1"/>
        <end position="59"/>
    </location>
</feature>
<name>A0A0A2MI05_9FLAO</name>
<dbReference type="RefSeq" id="WP_020212410.1">
    <property type="nucleotide sequence ID" value="NZ_JRLX01000002.1"/>
</dbReference>
<accession>A0A0A2MI05</accession>
<dbReference type="PROSITE" id="PS50977">
    <property type="entry name" value="HTH_TETR_2"/>
    <property type="match status" value="1"/>
</dbReference>
<dbReference type="EMBL" id="JRLX01000002">
    <property type="protein sequence ID" value="KGO87955.1"/>
    <property type="molecule type" value="Genomic_DNA"/>
</dbReference>
<keyword evidence="1 2" id="KW-0238">DNA-binding</keyword>
<proteinExistence type="predicted"/>
<dbReference type="PANTHER" id="PTHR43479">
    <property type="entry name" value="ACREF/ENVCD OPERON REPRESSOR-RELATED"/>
    <property type="match status" value="1"/>
</dbReference>
<sequence>MKEQILNKATEMFLTLGYKSVTMDEIATEMGISKKTIYQHFANKNDLVEASAMLLFQRISDGIDLIRAEEHNPIVEFFIIRNFLSHILKDETSSPLHQLQKFFPVIFKTLRDYQFDKMHDCMYENIERGIASGFYRPDINIDFVSRIYFSGVVATKDAQIFPENLYKMDNLTLQFLDYHLRSLVTTSGLAVLTKTIAENLSKKN</sequence>
<dbReference type="OrthoDB" id="881297at2"/>
<evidence type="ECO:0000256" key="2">
    <source>
        <dbReference type="PROSITE-ProRule" id="PRU00335"/>
    </source>
</evidence>
<evidence type="ECO:0000313" key="5">
    <source>
        <dbReference type="Proteomes" id="UP000030152"/>
    </source>
</evidence>
<dbReference type="InterPro" id="IPR009057">
    <property type="entry name" value="Homeodomain-like_sf"/>
</dbReference>
<dbReference type="GO" id="GO:0003677">
    <property type="term" value="F:DNA binding"/>
    <property type="evidence" value="ECO:0007669"/>
    <property type="project" value="UniProtKB-UniRule"/>
</dbReference>
<dbReference type="PRINTS" id="PR00455">
    <property type="entry name" value="HTHTETR"/>
</dbReference>
<dbReference type="InterPro" id="IPR050624">
    <property type="entry name" value="HTH-type_Tx_Regulator"/>
</dbReference>
<dbReference type="PANTHER" id="PTHR43479:SF11">
    <property type="entry name" value="ACREF_ENVCD OPERON REPRESSOR-RELATED"/>
    <property type="match status" value="1"/>
</dbReference>